<dbReference type="EMBL" id="GBRH01182846">
    <property type="protein sequence ID" value="JAE15050.1"/>
    <property type="molecule type" value="Transcribed_RNA"/>
</dbReference>
<dbReference type="AlphaFoldDB" id="A0A0A9FQG1"/>
<reference evidence="1" key="2">
    <citation type="journal article" date="2015" name="Data Brief">
        <title>Shoot transcriptome of the giant reed, Arundo donax.</title>
        <authorList>
            <person name="Barrero R.A."/>
            <person name="Guerrero F.D."/>
            <person name="Moolhuijzen P."/>
            <person name="Goolsby J.A."/>
            <person name="Tidwell J."/>
            <person name="Bellgard S.E."/>
            <person name="Bellgard M.I."/>
        </authorList>
    </citation>
    <scope>NUCLEOTIDE SEQUENCE</scope>
    <source>
        <tissue evidence="1">Shoot tissue taken approximately 20 cm above the soil surface</tissue>
    </source>
</reference>
<proteinExistence type="predicted"/>
<name>A0A0A9FQG1_ARUDO</name>
<reference evidence="1" key="1">
    <citation type="submission" date="2014-09" db="EMBL/GenBank/DDBJ databases">
        <authorList>
            <person name="Magalhaes I.L.F."/>
            <person name="Oliveira U."/>
            <person name="Santos F.R."/>
            <person name="Vidigal T.H.D.A."/>
            <person name="Brescovit A.D."/>
            <person name="Santos A.J."/>
        </authorList>
    </citation>
    <scope>NUCLEOTIDE SEQUENCE</scope>
    <source>
        <tissue evidence="1">Shoot tissue taken approximately 20 cm above the soil surface</tissue>
    </source>
</reference>
<evidence type="ECO:0000313" key="1">
    <source>
        <dbReference type="EMBL" id="JAE15050.1"/>
    </source>
</evidence>
<protein>
    <submittedName>
        <fullName evidence="1">Uncharacterized protein</fullName>
    </submittedName>
</protein>
<organism evidence="1">
    <name type="scientific">Arundo donax</name>
    <name type="common">Giant reed</name>
    <name type="synonym">Donax arundinaceus</name>
    <dbReference type="NCBI Taxonomy" id="35708"/>
    <lineage>
        <taxon>Eukaryota</taxon>
        <taxon>Viridiplantae</taxon>
        <taxon>Streptophyta</taxon>
        <taxon>Embryophyta</taxon>
        <taxon>Tracheophyta</taxon>
        <taxon>Spermatophyta</taxon>
        <taxon>Magnoliopsida</taxon>
        <taxon>Liliopsida</taxon>
        <taxon>Poales</taxon>
        <taxon>Poaceae</taxon>
        <taxon>PACMAD clade</taxon>
        <taxon>Arundinoideae</taxon>
        <taxon>Arundineae</taxon>
        <taxon>Arundo</taxon>
    </lineage>
</organism>
<sequence length="46" mass="5596">MEGLHCLCHPLLLPKQYVYYIVFLQCWKQALFLQGMEHNRSFGYYI</sequence>
<accession>A0A0A9FQG1</accession>